<feature type="region of interest" description="Disordered" evidence="5">
    <location>
        <begin position="354"/>
        <end position="376"/>
    </location>
</feature>
<evidence type="ECO:0000256" key="1">
    <source>
        <dbReference type="ARBA" id="ARBA00004316"/>
    </source>
</evidence>
<evidence type="ECO:0000256" key="2">
    <source>
        <dbReference type="ARBA" id="ARBA00022614"/>
    </source>
</evidence>
<dbReference type="PANTHER" id="PTHR45973">
    <property type="entry name" value="PROTEIN PHOSPHATASE 1 REGULATORY SUBUNIT SDS22-RELATED"/>
    <property type="match status" value="1"/>
</dbReference>
<dbReference type="Proteomes" id="UP000266841">
    <property type="component" value="Unassembled WGS sequence"/>
</dbReference>
<dbReference type="OMA" id="WREYLIT"/>
<proteinExistence type="predicted"/>
<evidence type="ECO:0000259" key="6">
    <source>
        <dbReference type="Pfam" id="PF23602"/>
    </source>
</evidence>
<dbReference type="eggNOG" id="KOG0531">
    <property type="taxonomic scope" value="Eukaryota"/>
</dbReference>
<comment type="caution">
    <text evidence="7">The sequence shown here is derived from an EMBL/GenBank/DDBJ whole genome shotgun (WGS) entry which is preliminary data.</text>
</comment>
<evidence type="ECO:0000256" key="5">
    <source>
        <dbReference type="SAM" id="MobiDB-lite"/>
    </source>
</evidence>
<protein>
    <recommendedName>
        <fullName evidence="6">Dynein axonemal assembly factor 11-like CS domain-containing protein</fullName>
    </recommendedName>
</protein>
<feature type="compositionally biased region" description="Basic and acidic residues" evidence="5">
    <location>
        <begin position="111"/>
        <end position="155"/>
    </location>
</feature>
<dbReference type="AlphaFoldDB" id="K0S0R5"/>
<sequence>MPRGGLEWLRKLDLTLNFIGLDSLEESIDNLAPCRSLEELFLLGNPCMGIEGKGDKKAGWTGCRAYIIARLPTLKSLDGTEIKRSERLIAVRQLPALTSELHSLAEECRRNDLEKRDDTSRASHVADEEATHHNPESRTKLSNETFDRKRAKEKQASANLPPEPKTESESERDHRETVQRTRERGGRELEEASGSTAQQNDGKIKQCNQGKYKFWFEEESEDDRGKRKSLLVMRVQVPRYLSISLIDADVHPTFVSVVIKSKILRVVLPVEVLSDQSIARRNTSTGYLELVMPKADPDDVLVGLGHVRDSSVKATPKRVGTAASGSVYGDAQQATRKGLGHSLLAAADANPLKIVQRETEEEAGTSHGDDEPPPLF</sequence>
<name>K0S0R5_THAOC</name>
<dbReference type="Gene3D" id="3.80.10.10">
    <property type="entry name" value="Ribonuclease Inhibitor"/>
    <property type="match status" value="1"/>
</dbReference>
<dbReference type="InterPro" id="IPR032675">
    <property type="entry name" value="LRR_dom_sf"/>
</dbReference>
<dbReference type="Pfam" id="PF23602">
    <property type="entry name" value="CS_DNAAF11_C"/>
    <property type="match status" value="1"/>
</dbReference>
<keyword evidence="4" id="KW-0966">Cell projection</keyword>
<dbReference type="EMBL" id="AGNL01025692">
    <property type="protein sequence ID" value="EJK58279.1"/>
    <property type="molecule type" value="Genomic_DNA"/>
</dbReference>
<evidence type="ECO:0000313" key="8">
    <source>
        <dbReference type="Proteomes" id="UP000266841"/>
    </source>
</evidence>
<feature type="compositionally biased region" description="Polar residues" evidence="5">
    <location>
        <begin position="193"/>
        <end position="204"/>
    </location>
</feature>
<comment type="subcellular location">
    <subcellularLocation>
        <location evidence="1">Cell projection</location>
    </subcellularLocation>
</comment>
<keyword evidence="2" id="KW-0433">Leucine-rich repeat</keyword>
<feature type="region of interest" description="Disordered" evidence="5">
    <location>
        <begin position="111"/>
        <end position="204"/>
    </location>
</feature>
<keyword evidence="3" id="KW-0677">Repeat</keyword>
<evidence type="ECO:0000256" key="4">
    <source>
        <dbReference type="ARBA" id="ARBA00023273"/>
    </source>
</evidence>
<dbReference type="InterPro" id="IPR056496">
    <property type="entry name" value="CS_DNAAF11_C"/>
</dbReference>
<accession>K0S0R5</accession>
<dbReference type="PANTHER" id="PTHR45973:SF9">
    <property type="entry name" value="LEUCINE-RICH REPEAT-CONTAINING PROTEIN 46"/>
    <property type="match status" value="1"/>
</dbReference>
<dbReference type="OrthoDB" id="10250990at2759"/>
<feature type="compositionally biased region" description="Basic and acidic residues" evidence="5">
    <location>
        <begin position="164"/>
        <end position="190"/>
    </location>
</feature>
<evidence type="ECO:0000256" key="3">
    <source>
        <dbReference type="ARBA" id="ARBA00022737"/>
    </source>
</evidence>
<dbReference type="InterPro" id="IPR050576">
    <property type="entry name" value="Cilia_flagella_integrity"/>
</dbReference>
<dbReference type="SUPFAM" id="SSF52058">
    <property type="entry name" value="L domain-like"/>
    <property type="match status" value="1"/>
</dbReference>
<organism evidence="7 8">
    <name type="scientific">Thalassiosira oceanica</name>
    <name type="common">Marine diatom</name>
    <dbReference type="NCBI Taxonomy" id="159749"/>
    <lineage>
        <taxon>Eukaryota</taxon>
        <taxon>Sar</taxon>
        <taxon>Stramenopiles</taxon>
        <taxon>Ochrophyta</taxon>
        <taxon>Bacillariophyta</taxon>
        <taxon>Coscinodiscophyceae</taxon>
        <taxon>Thalassiosirophycidae</taxon>
        <taxon>Thalassiosirales</taxon>
        <taxon>Thalassiosiraceae</taxon>
        <taxon>Thalassiosira</taxon>
    </lineage>
</organism>
<keyword evidence="8" id="KW-1185">Reference proteome</keyword>
<evidence type="ECO:0000313" key="7">
    <source>
        <dbReference type="EMBL" id="EJK58279.1"/>
    </source>
</evidence>
<feature type="domain" description="Dynein axonemal assembly factor 11-like CS" evidence="6">
    <location>
        <begin position="171"/>
        <end position="294"/>
    </location>
</feature>
<gene>
    <name evidence="7" type="ORF">THAOC_21613</name>
</gene>
<reference evidence="7 8" key="1">
    <citation type="journal article" date="2012" name="Genome Biol.">
        <title>Genome and low-iron response of an oceanic diatom adapted to chronic iron limitation.</title>
        <authorList>
            <person name="Lommer M."/>
            <person name="Specht M."/>
            <person name="Roy A.S."/>
            <person name="Kraemer L."/>
            <person name="Andreson R."/>
            <person name="Gutowska M.A."/>
            <person name="Wolf J."/>
            <person name="Bergner S.V."/>
            <person name="Schilhabel M.B."/>
            <person name="Klostermeier U.C."/>
            <person name="Beiko R.G."/>
            <person name="Rosenstiel P."/>
            <person name="Hippler M."/>
            <person name="Laroche J."/>
        </authorList>
    </citation>
    <scope>NUCLEOTIDE SEQUENCE [LARGE SCALE GENOMIC DNA]</scope>
    <source>
        <strain evidence="7 8">CCMP1005</strain>
    </source>
</reference>